<gene>
    <name evidence="1" type="ORF">AOQ84DRAFT_278069</name>
</gene>
<accession>A0A8E2FCZ0</accession>
<feature type="non-terminal residue" evidence="1">
    <location>
        <position position="63"/>
    </location>
</feature>
<name>A0A8E2FCZ0_9PEZI</name>
<protein>
    <submittedName>
        <fullName evidence="1">Uncharacterized protein</fullName>
    </submittedName>
</protein>
<sequence>LVYLEIGSIFTAIPISLSQSLRQLLHREIIHARHHLNAKVFRYLRTLIGKAAIEWGFLQNLVY</sequence>
<dbReference type="Proteomes" id="UP000250140">
    <property type="component" value="Unassembled WGS sequence"/>
</dbReference>
<dbReference type="EMBL" id="KV748543">
    <property type="protein sequence ID" value="OCL14724.1"/>
    <property type="molecule type" value="Genomic_DNA"/>
</dbReference>
<evidence type="ECO:0000313" key="2">
    <source>
        <dbReference type="Proteomes" id="UP000250140"/>
    </source>
</evidence>
<organism evidence="1 2">
    <name type="scientific">Glonium stellatum</name>
    <dbReference type="NCBI Taxonomy" id="574774"/>
    <lineage>
        <taxon>Eukaryota</taxon>
        <taxon>Fungi</taxon>
        <taxon>Dikarya</taxon>
        <taxon>Ascomycota</taxon>
        <taxon>Pezizomycotina</taxon>
        <taxon>Dothideomycetes</taxon>
        <taxon>Pleosporomycetidae</taxon>
        <taxon>Gloniales</taxon>
        <taxon>Gloniaceae</taxon>
        <taxon>Glonium</taxon>
    </lineage>
</organism>
<dbReference type="AlphaFoldDB" id="A0A8E2FCZ0"/>
<proteinExistence type="predicted"/>
<evidence type="ECO:0000313" key="1">
    <source>
        <dbReference type="EMBL" id="OCL14724.1"/>
    </source>
</evidence>
<dbReference type="AntiFam" id="ANF00025">
    <property type="entry name" value="Antisense to 23S rRNA"/>
</dbReference>
<reference evidence="1 2" key="1">
    <citation type="journal article" date="2016" name="Nat. Commun.">
        <title>Ectomycorrhizal ecology is imprinted in the genome of the dominant symbiotic fungus Cenococcum geophilum.</title>
        <authorList>
            <consortium name="DOE Joint Genome Institute"/>
            <person name="Peter M."/>
            <person name="Kohler A."/>
            <person name="Ohm R.A."/>
            <person name="Kuo A."/>
            <person name="Krutzmann J."/>
            <person name="Morin E."/>
            <person name="Arend M."/>
            <person name="Barry K.W."/>
            <person name="Binder M."/>
            <person name="Choi C."/>
            <person name="Clum A."/>
            <person name="Copeland A."/>
            <person name="Grisel N."/>
            <person name="Haridas S."/>
            <person name="Kipfer T."/>
            <person name="LaButti K."/>
            <person name="Lindquist E."/>
            <person name="Lipzen A."/>
            <person name="Maire R."/>
            <person name="Meier B."/>
            <person name="Mihaltcheva S."/>
            <person name="Molinier V."/>
            <person name="Murat C."/>
            <person name="Poggeler S."/>
            <person name="Quandt C.A."/>
            <person name="Sperisen C."/>
            <person name="Tritt A."/>
            <person name="Tisserant E."/>
            <person name="Crous P.W."/>
            <person name="Henrissat B."/>
            <person name="Nehls U."/>
            <person name="Egli S."/>
            <person name="Spatafora J.W."/>
            <person name="Grigoriev I.V."/>
            <person name="Martin F.M."/>
        </authorList>
    </citation>
    <scope>NUCLEOTIDE SEQUENCE [LARGE SCALE GENOMIC DNA]</scope>
    <source>
        <strain evidence="1 2">CBS 207.34</strain>
    </source>
</reference>
<feature type="non-terminal residue" evidence="1">
    <location>
        <position position="1"/>
    </location>
</feature>
<keyword evidence="2" id="KW-1185">Reference proteome</keyword>